<reference evidence="1" key="1">
    <citation type="journal article" date="2014" name="Front. Microbiol.">
        <title>High frequency of phylogenetically diverse reductive dehalogenase-homologous genes in deep subseafloor sedimentary metagenomes.</title>
        <authorList>
            <person name="Kawai M."/>
            <person name="Futagami T."/>
            <person name="Toyoda A."/>
            <person name="Takaki Y."/>
            <person name="Nishi S."/>
            <person name="Hori S."/>
            <person name="Arai W."/>
            <person name="Tsubouchi T."/>
            <person name="Morono Y."/>
            <person name="Uchiyama I."/>
            <person name="Ito T."/>
            <person name="Fujiyama A."/>
            <person name="Inagaki F."/>
            <person name="Takami H."/>
        </authorList>
    </citation>
    <scope>NUCLEOTIDE SEQUENCE</scope>
    <source>
        <strain evidence="1">Expedition CK06-06</strain>
    </source>
</reference>
<sequence>MAQFLLSCITKKEHNHHQRSWISNSNYNTNVKMKKIFKIILIFI</sequence>
<proteinExistence type="predicted"/>
<gene>
    <name evidence="1" type="ORF">S01H4_62659</name>
</gene>
<dbReference type="EMBL" id="BART01037455">
    <property type="protein sequence ID" value="GAH07737.1"/>
    <property type="molecule type" value="Genomic_DNA"/>
</dbReference>
<organism evidence="1">
    <name type="scientific">marine sediment metagenome</name>
    <dbReference type="NCBI Taxonomy" id="412755"/>
    <lineage>
        <taxon>unclassified sequences</taxon>
        <taxon>metagenomes</taxon>
        <taxon>ecological metagenomes</taxon>
    </lineage>
</organism>
<dbReference type="AlphaFoldDB" id="X1CJ74"/>
<name>X1CJ74_9ZZZZ</name>
<protein>
    <submittedName>
        <fullName evidence="1">Uncharacterized protein</fullName>
    </submittedName>
</protein>
<comment type="caution">
    <text evidence="1">The sequence shown here is derived from an EMBL/GenBank/DDBJ whole genome shotgun (WGS) entry which is preliminary data.</text>
</comment>
<accession>X1CJ74</accession>
<evidence type="ECO:0000313" key="1">
    <source>
        <dbReference type="EMBL" id="GAH07737.1"/>
    </source>
</evidence>